<accession>A0A318HPI3</accession>
<comment type="caution">
    <text evidence="1">The sequence shown here is derived from an EMBL/GenBank/DDBJ whole genome shotgun (WGS) entry which is preliminary data.</text>
</comment>
<dbReference type="AlphaFoldDB" id="A0A318HPI3"/>
<evidence type="ECO:0000313" key="2">
    <source>
        <dbReference type="Proteomes" id="UP000248314"/>
    </source>
</evidence>
<organism evidence="1 2">
    <name type="scientific">Hoylesella shahii DSM 15611 = JCM 12083</name>
    <dbReference type="NCBI Taxonomy" id="1122991"/>
    <lineage>
        <taxon>Bacteria</taxon>
        <taxon>Pseudomonadati</taxon>
        <taxon>Bacteroidota</taxon>
        <taxon>Bacteroidia</taxon>
        <taxon>Bacteroidales</taxon>
        <taxon>Prevotellaceae</taxon>
        <taxon>Hoylesella</taxon>
    </lineage>
</organism>
<protein>
    <submittedName>
        <fullName evidence="1">Uncharacterized protein</fullName>
    </submittedName>
</protein>
<dbReference type="Proteomes" id="UP000248314">
    <property type="component" value="Unassembled WGS sequence"/>
</dbReference>
<gene>
    <name evidence="1" type="ORF">EJ73_02898</name>
</gene>
<name>A0A318HPI3_9BACT</name>
<dbReference type="EMBL" id="QJJX01000091">
    <property type="protein sequence ID" value="PXX14329.1"/>
    <property type="molecule type" value="Genomic_DNA"/>
</dbReference>
<evidence type="ECO:0000313" key="1">
    <source>
        <dbReference type="EMBL" id="PXX14329.1"/>
    </source>
</evidence>
<reference evidence="1 2" key="1">
    <citation type="submission" date="2018-05" db="EMBL/GenBank/DDBJ databases">
        <title>Genomic Encyclopedia of Type Strains, Phase I: the one thousand microbial genomes (KMG-I) project.</title>
        <authorList>
            <person name="Kyrpides N."/>
        </authorList>
    </citation>
    <scope>NUCLEOTIDE SEQUENCE [LARGE SCALE GENOMIC DNA]</scope>
    <source>
        <strain evidence="1 2">DSM 15611</strain>
    </source>
</reference>
<proteinExistence type="predicted"/>
<sequence length="164" mass="19647">MKNISIYNERLLNRVFSRKTRRGIVSISYDLDWLPLNRKIDFTINRLCSYRFHKARLTLHFWEPNEVLERMLKECAVDDYEMIREYKSMRMRPGIVHINFVNEFNKRFLKVLITKHYNFENALADSLNVTPFIAIDSGSEVIAIKLYDDRGFYEYVLAIPGRNK</sequence>
<keyword evidence="2" id="KW-1185">Reference proteome</keyword>